<dbReference type="PATRIC" id="fig|280871.6.peg.3330"/>
<feature type="compositionally biased region" description="Basic residues" evidence="1">
    <location>
        <begin position="46"/>
        <end position="55"/>
    </location>
</feature>
<sequence length="119" mass="12739">MAPAAADTDHVDGHNRESRPSPGEPPMTAEPEQTDVTDERTAQHAHSIHLQRVRKANAAVREAQTALRNTVEDARKAGHTWEDIAAAFNSTGHSDTPDILGISDIPSISDIVQTVLGTS</sequence>
<gene>
    <name evidence="2" type="ORF">TL10_16060</name>
</gene>
<reference evidence="2 3" key="1">
    <citation type="submission" date="2015-01" db="EMBL/GenBank/DDBJ databases">
        <title>Genome sequence of Mycobacterium llatzerense and Mycobacterium immunogenum recovered from brain abscess.</title>
        <authorList>
            <person name="Greninger A.L."/>
            <person name="Langelier C."/>
            <person name="Cunningham G."/>
            <person name="Chiu C.Y."/>
            <person name="Miller S."/>
        </authorList>
    </citation>
    <scope>NUCLEOTIDE SEQUENCE [LARGE SCALE GENOMIC DNA]</scope>
    <source>
        <strain evidence="2 3">CLUC14</strain>
    </source>
</reference>
<protein>
    <submittedName>
        <fullName evidence="2">Uncharacterized protein</fullName>
    </submittedName>
</protein>
<proteinExistence type="predicted"/>
<comment type="caution">
    <text evidence="2">The sequence shown here is derived from an EMBL/GenBank/DDBJ whole genome shotgun (WGS) entry which is preliminary data.</text>
</comment>
<name>A0A0D1L558_9MYCO</name>
<organism evidence="2 3">
    <name type="scientific">Mycolicibacterium llatzerense</name>
    <dbReference type="NCBI Taxonomy" id="280871"/>
    <lineage>
        <taxon>Bacteria</taxon>
        <taxon>Bacillati</taxon>
        <taxon>Actinomycetota</taxon>
        <taxon>Actinomycetes</taxon>
        <taxon>Mycobacteriales</taxon>
        <taxon>Mycobacteriaceae</taxon>
        <taxon>Mycolicibacterium</taxon>
    </lineage>
</organism>
<dbReference type="EMBL" id="JXST01000021">
    <property type="protein sequence ID" value="KIU16010.1"/>
    <property type="molecule type" value="Genomic_DNA"/>
</dbReference>
<evidence type="ECO:0000256" key="1">
    <source>
        <dbReference type="SAM" id="MobiDB-lite"/>
    </source>
</evidence>
<evidence type="ECO:0000313" key="3">
    <source>
        <dbReference type="Proteomes" id="UP000032221"/>
    </source>
</evidence>
<feature type="region of interest" description="Disordered" evidence="1">
    <location>
        <begin position="1"/>
        <end position="55"/>
    </location>
</feature>
<dbReference type="AlphaFoldDB" id="A0A0D1L558"/>
<dbReference type="Proteomes" id="UP000032221">
    <property type="component" value="Unassembled WGS sequence"/>
</dbReference>
<evidence type="ECO:0000313" key="2">
    <source>
        <dbReference type="EMBL" id="KIU16010.1"/>
    </source>
</evidence>
<feature type="compositionally biased region" description="Basic and acidic residues" evidence="1">
    <location>
        <begin position="7"/>
        <end position="19"/>
    </location>
</feature>
<keyword evidence="3" id="KW-1185">Reference proteome</keyword>
<accession>A0A0D1L558</accession>